<dbReference type="InterPro" id="IPR051044">
    <property type="entry name" value="MAG_DAG_Lipase"/>
</dbReference>
<dbReference type="Gene3D" id="3.40.50.1820">
    <property type="entry name" value="alpha/beta hydrolase"/>
    <property type="match status" value="1"/>
</dbReference>
<evidence type="ECO:0000313" key="3">
    <source>
        <dbReference type="EMBL" id="SDE94766.1"/>
    </source>
</evidence>
<dbReference type="AlphaFoldDB" id="A0A1G7H2Z2"/>
<gene>
    <name evidence="3" type="ORF">SAMN04488126_13315</name>
</gene>
<protein>
    <submittedName>
        <fullName evidence="3">Carboxylesterase</fullName>
    </submittedName>
</protein>
<dbReference type="STRING" id="426756.SAMN04488126_13315"/>
<feature type="active site" description="Nucleophile" evidence="1">
    <location>
        <position position="96"/>
    </location>
</feature>
<dbReference type="PANTHER" id="PTHR11614">
    <property type="entry name" value="PHOSPHOLIPASE-RELATED"/>
    <property type="match status" value="1"/>
</dbReference>
<evidence type="ECO:0000256" key="1">
    <source>
        <dbReference type="PIRSR" id="PIRSR017388-1"/>
    </source>
</evidence>
<dbReference type="EMBL" id="FNAR01000033">
    <property type="protein sequence ID" value="SDE94766.1"/>
    <property type="molecule type" value="Genomic_DNA"/>
</dbReference>
<proteinExistence type="predicted"/>
<dbReference type="Pfam" id="PF12146">
    <property type="entry name" value="Hydrolase_4"/>
    <property type="match status" value="1"/>
</dbReference>
<dbReference type="Proteomes" id="UP000198823">
    <property type="component" value="Unassembled WGS sequence"/>
</dbReference>
<evidence type="ECO:0000313" key="4">
    <source>
        <dbReference type="Proteomes" id="UP000198823"/>
    </source>
</evidence>
<sequence length="251" mass="28386">MKKVKLTPPKPFFFKHGPRAVLLLHGFRGSSADVRMLGRFLEKHDYTCLAPHYSGHGVEPEELLKTGPSDWWADVENAYRHLKEEGYEEIAVVGLSLGGVFTLKLGYNYPVKGLVSMCAPMIMKSTDIMFEGVLQYAAEFKKYEGKEPDKIEEEVEQIRQKGMASLPALRDLVHGVRNHIDEVYAPVFVVQAEQDTVIDPKSADIIYETVGSPLKKIKKYPESGHVITLGPEKEQLHQDILEFLDSLDWSQ</sequence>
<dbReference type="RefSeq" id="WP_092099009.1">
    <property type="nucleotide sequence ID" value="NZ_FNAR01000033.1"/>
</dbReference>
<dbReference type="GO" id="GO:0052689">
    <property type="term" value="F:carboxylic ester hydrolase activity"/>
    <property type="evidence" value="ECO:0007669"/>
    <property type="project" value="InterPro"/>
</dbReference>
<evidence type="ECO:0000259" key="2">
    <source>
        <dbReference type="Pfam" id="PF12146"/>
    </source>
</evidence>
<organism evidence="3 4">
    <name type="scientific">Bhargavaea beijingensis</name>
    <dbReference type="NCBI Taxonomy" id="426756"/>
    <lineage>
        <taxon>Bacteria</taxon>
        <taxon>Bacillati</taxon>
        <taxon>Bacillota</taxon>
        <taxon>Bacilli</taxon>
        <taxon>Bacillales</taxon>
        <taxon>Caryophanaceae</taxon>
        <taxon>Bhargavaea</taxon>
    </lineage>
</organism>
<name>A0A1G7H2Z2_9BACL</name>
<dbReference type="InterPro" id="IPR012354">
    <property type="entry name" value="Esterase_lipase"/>
</dbReference>
<dbReference type="InterPro" id="IPR022742">
    <property type="entry name" value="Hydrolase_4"/>
</dbReference>
<dbReference type="SUPFAM" id="SSF53474">
    <property type="entry name" value="alpha/beta-Hydrolases"/>
    <property type="match status" value="1"/>
</dbReference>
<dbReference type="PIRSF" id="PIRSF017388">
    <property type="entry name" value="Esterase_lipase"/>
    <property type="match status" value="1"/>
</dbReference>
<feature type="active site" description="Charge relay system" evidence="1">
    <location>
        <position position="195"/>
    </location>
</feature>
<reference evidence="3 4" key="1">
    <citation type="submission" date="2016-10" db="EMBL/GenBank/DDBJ databases">
        <authorList>
            <person name="de Groot N.N."/>
        </authorList>
    </citation>
    <scope>NUCLEOTIDE SEQUENCE [LARGE SCALE GENOMIC DNA]</scope>
    <source>
        <strain evidence="3 4">CGMCC 1.6762</strain>
    </source>
</reference>
<accession>A0A1G7H2Z2</accession>
<feature type="active site" description="Charge relay system" evidence="1">
    <location>
        <position position="225"/>
    </location>
</feature>
<feature type="domain" description="Serine aminopeptidase S33" evidence="2">
    <location>
        <begin position="20"/>
        <end position="228"/>
    </location>
</feature>
<dbReference type="InterPro" id="IPR029058">
    <property type="entry name" value="AB_hydrolase_fold"/>
</dbReference>